<keyword evidence="7 14" id="KW-0547">Nucleotide-binding</keyword>
<evidence type="ECO:0000256" key="5">
    <source>
        <dbReference type="ARBA" id="ARBA00022519"/>
    </source>
</evidence>
<feature type="binding site" evidence="14">
    <location>
        <begin position="9"/>
        <end position="16"/>
    </location>
    <ligand>
        <name>GTP</name>
        <dbReference type="ChEBI" id="CHEBI:37565"/>
        <label>1</label>
    </ligand>
</feature>
<comment type="subcellular location">
    <subcellularLocation>
        <location evidence="1 16">Cell inner membrane</location>
        <topology evidence="1 16">Multi-pass membrane protein</topology>
    </subcellularLocation>
</comment>
<keyword evidence="12 16" id="KW-0472">Membrane</keyword>
<feature type="transmembrane region" description="Helical" evidence="16">
    <location>
        <begin position="344"/>
        <end position="364"/>
    </location>
</feature>
<keyword evidence="10" id="KW-0406">Ion transport</keyword>
<dbReference type="Gene3D" id="3.40.50.300">
    <property type="entry name" value="P-loop containing nucleotide triphosphate hydrolases"/>
    <property type="match status" value="1"/>
</dbReference>
<sequence>MPMTIALAGNPNCGKTTMFNALTGANQYVGNWPGVTVERKEGRLKKNKEIRVVDLPGIYSLSPYTPEEVVSRDYLASAAPDAILNIVDATNIERNLYLTTQLLELGKPTVVALNLMDAFQKSGDCIDVKKLSEKLGVAIVETSALYGKGVLEAAEKAATSDAKIPTAPRFADDVEGVIAEVERILLGKVDAHLQRWFAIKFIERDKNVQSRLALADSDKAKIEASVQALEKNRSDDSESIITNERYHFIAEILRGVFQKSNCRWTFSDKVDRIVTNRILGIPIFLLTMWAVYYIAVSTIGSMGTDWVNDSLIPGIQDGVAGWLSNAGASPILLDALVNGVIGGVGAVVGFAPQMFILFILLSFIEDCGYMARIAFVMDRVFRRFGLSGKSFIPLLVSSGCGIPGIMASKTIENENDRRLTIMTTTWVPCGAKIPVMACMTGVIAASCGFGSWVAPSVYFICIGSVLLAAIMLKKTKYFYGESAPFVLELPQYHLPQAKTVLLHAWERTRGFLIKAGTILFLACLAMWFLSSYGWESPSVEVAQETLVEESTEDSDAASEVENEEAAAAGESLEADSDNLEFGLVENSANSILARVGDKIRYIFVPLGFGGKEGGWQAAASTIAGFSAKEGIVGTMAVLAGGNDALVESAEGAESFDAEDEGLNVFGQALKRWFPSALAAFCFLLFNLLNSPCLAAIATMAHELNHRKWFWFAFTFQNIWAWTFTFIVYQIGRFVTDGRGFTIGTGVACCLLAVMLFLLFRPNPYKEKNFKTVRSVDAQSALENERRA</sequence>
<feature type="transmembrane region" description="Helical" evidence="16">
    <location>
        <begin position="708"/>
        <end position="728"/>
    </location>
</feature>
<feature type="transmembrane region" description="Helical" evidence="16">
    <location>
        <begin position="740"/>
        <end position="759"/>
    </location>
</feature>
<evidence type="ECO:0000256" key="17">
    <source>
        <dbReference type="SAM" id="MobiDB-lite"/>
    </source>
</evidence>
<dbReference type="Pfam" id="PF07664">
    <property type="entry name" value="FeoB_C"/>
    <property type="match status" value="1"/>
</dbReference>
<keyword evidence="3" id="KW-1003">Cell membrane</keyword>
<organism evidence="19 20">
    <name type="scientific">Fibrobacter intestinalis</name>
    <dbReference type="NCBI Taxonomy" id="28122"/>
    <lineage>
        <taxon>Bacteria</taxon>
        <taxon>Pseudomonadati</taxon>
        <taxon>Fibrobacterota</taxon>
        <taxon>Fibrobacteria</taxon>
        <taxon>Fibrobacterales</taxon>
        <taxon>Fibrobacteraceae</taxon>
        <taxon>Fibrobacter</taxon>
    </lineage>
</organism>
<dbReference type="NCBIfam" id="TIGR00437">
    <property type="entry name" value="feoB"/>
    <property type="match status" value="1"/>
</dbReference>
<evidence type="ECO:0000256" key="11">
    <source>
        <dbReference type="ARBA" id="ARBA00023134"/>
    </source>
</evidence>
<dbReference type="GO" id="GO:0005525">
    <property type="term" value="F:GTP binding"/>
    <property type="evidence" value="ECO:0007669"/>
    <property type="project" value="UniProtKB-KW"/>
</dbReference>
<dbReference type="RefSeq" id="WP_073302716.1">
    <property type="nucleotide sequence ID" value="NZ_FRAW01000004.1"/>
</dbReference>
<keyword evidence="9 16" id="KW-0408">Iron</keyword>
<feature type="binding site" evidence="15">
    <location>
        <position position="20"/>
    </location>
    <ligand>
        <name>Mg(2+)</name>
        <dbReference type="ChEBI" id="CHEBI:18420"/>
        <label>2</label>
    </ligand>
</feature>
<dbReference type="InterPro" id="IPR027417">
    <property type="entry name" value="P-loop_NTPase"/>
</dbReference>
<evidence type="ECO:0000256" key="13">
    <source>
        <dbReference type="NCBIfam" id="TIGR00437"/>
    </source>
</evidence>
<dbReference type="CDD" id="cd01879">
    <property type="entry name" value="FeoB"/>
    <property type="match status" value="1"/>
</dbReference>
<feature type="binding site" evidence="15">
    <location>
        <position position="23"/>
    </location>
    <ligand>
        <name>Mg(2+)</name>
        <dbReference type="ChEBI" id="CHEBI:18420"/>
        <label>2</label>
    </ligand>
</feature>
<dbReference type="EMBL" id="FRAW01000004">
    <property type="protein sequence ID" value="SHK34616.1"/>
    <property type="molecule type" value="Genomic_DNA"/>
</dbReference>
<feature type="binding site" evidence="14">
    <location>
        <begin position="54"/>
        <end position="57"/>
    </location>
    <ligand>
        <name>GTP</name>
        <dbReference type="ChEBI" id="CHEBI:37565"/>
        <label>1</label>
    </ligand>
</feature>
<comment type="function">
    <text evidence="16">Probable transporter of a GTP-driven Fe(2+) uptake system.</text>
</comment>
<evidence type="ECO:0000256" key="1">
    <source>
        <dbReference type="ARBA" id="ARBA00004429"/>
    </source>
</evidence>
<dbReference type="PROSITE" id="PS51711">
    <property type="entry name" value="G_FEOB"/>
    <property type="match status" value="1"/>
</dbReference>
<keyword evidence="15" id="KW-0460">Magnesium</keyword>
<feature type="binding site" evidence="15">
    <location>
        <position position="21"/>
    </location>
    <ligand>
        <name>Mg(2+)</name>
        <dbReference type="ChEBI" id="CHEBI:18420"/>
        <label>2</label>
    </ligand>
</feature>
<evidence type="ECO:0000256" key="10">
    <source>
        <dbReference type="ARBA" id="ARBA00023065"/>
    </source>
</evidence>
<dbReference type="Pfam" id="PF17910">
    <property type="entry name" value="FeoB_Cyto"/>
    <property type="match status" value="1"/>
</dbReference>
<feature type="domain" description="FeoB-type G" evidence="18">
    <location>
        <begin position="2"/>
        <end position="163"/>
    </location>
</feature>
<feature type="transmembrane region" description="Helical" evidence="16">
    <location>
        <begin position="672"/>
        <end position="696"/>
    </location>
</feature>
<dbReference type="PANTHER" id="PTHR43185:SF1">
    <property type="entry name" value="FE(2+) TRANSPORTER FEOB"/>
    <property type="match status" value="1"/>
</dbReference>
<keyword evidence="6 16" id="KW-0812">Transmembrane</keyword>
<keyword evidence="8 16" id="KW-1133">Transmembrane helix</keyword>
<name>A0A1M6RQ65_9BACT</name>
<evidence type="ECO:0000313" key="20">
    <source>
        <dbReference type="Proteomes" id="UP000184275"/>
    </source>
</evidence>
<evidence type="ECO:0000256" key="4">
    <source>
        <dbReference type="ARBA" id="ARBA00022496"/>
    </source>
</evidence>
<accession>A0A1M6RQ65</accession>
<evidence type="ECO:0000256" key="16">
    <source>
        <dbReference type="RuleBase" id="RU362098"/>
    </source>
</evidence>
<dbReference type="InterPro" id="IPR041069">
    <property type="entry name" value="FeoB_Cyto"/>
</dbReference>
<dbReference type="GO" id="GO:0015093">
    <property type="term" value="F:ferrous iron transmembrane transporter activity"/>
    <property type="evidence" value="ECO:0007669"/>
    <property type="project" value="UniProtKB-UniRule"/>
</dbReference>
<evidence type="ECO:0000256" key="14">
    <source>
        <dbReference type="PIRSR" id="PIRSR603373-1"/>
    </source>
</evidence>
<evidence type="ECO:0000259" key="18">
    <source>
        <dbReference type="PROSITE" id="PS51711"/>
    </source>
</evidence>
<comment type="similarity">
    <text evidence="16">Belongs to the TRAFAC class TrmE-Era-EngA-EngB-Septin-like GTPase superfamily. FeoB GTPase (TC 9.A.8) family.</text>
</comment>
<feature type="binding site" evidence="14">
    <location>
        <begin position="114"/>
        <end position="117"/>
    </location>
    <ligand>
        <name>GTP</name>
        <dbReference type="ChEBI" id="CHEBI:37565"/>
        <label>1</label>
    </ligand>
</feature>
<keyword evidence="4 16" id="KW-0410">Iron transport</keyword>
<evidence type="ECO:0000256" key="9">
    <source>
        <dbReference type="ARBA" id="ARBA00023004"/>
    </source>
</evidence>
<dbReference type="Pfam" id="PF02421">
    <property type="entry name" value="FeoB_N"/>
    <property type="match status" value="1"/>
</dbReference>
<dbReference type="Pfam" id="PF07670">
    <property type="entry name" value="Gate"/>
    <property type="match status" value="2"/>
</dbReference>
<dbReference type="GO" id="GO:0046872">
    <property type="term" value="F:metal ion binding"/>
    <property type="evidence" value="ECO:0007669"/>
    <property type="project" value="UniProtKB-KW"/>
</dbReference>
<feature type="transmembrane region" description="Helical" evidence="16">
    <location>
        <begin position="384"/>
        <end position="407"/>
    </location>
</feature>
<dbReference type="InterPro" id="IPR003373">
    <property type="entry name" value="Fe2_transport_prot-B"/>
</dbReference>
<proteinExistence type="inferred from homology"/>
<evidence type="ECO:0000256" key="2">
    <source>
        <dbReference type="ARBA" id="ARBA00022448"/>
    </source>
</evidence>
<keyword evidence="20" id="KW-1185">Reference proteome</keyword>
<feature type="binding site" evidence="15">
    <location>
        <position position="24"/>
    </location>
    <ligand>
        <name>Mg(2+)</name>
        <dbReference type="ChEBI" id="CHEBI:18420"/>
        <label>2</label>
    </ligand>
</feature>
<dbReference type="GO" id="GO:0005886">
    <property type="term" value="C:plasma membrane"/>
    <property type="evidence" value="ECO:0007669"/>
    <property type="project" value="UniProtKB-SubCell"/>
</dbReference>
<dbReference type="Proteomes" id="UP000184275">
    <property type="component" value="Unassembled WGS sequence"/>
</dbReference>
<dbReference type="InterPro" id="IPR011642">
    <property type="entry name" value="Gate_dom"/>
</dbReference>
<dbReference type="SUPFAM" id="SSF52540">
    <property type="entry name" value="P-loop containing nucleoside triphosphate hydrolases"/>
    <property type="match status" value="1"/>
</dbReference>
<dbReference type="PANTHER" id="PTHR43185">
    <property type="entry name" value="FERROUS IRON TRANSPORT PROTEIN B"/>
    <property type="match status" value="1"/>
</dbReference>
<keyword evidence="15" id="KW-0479">Metal-binding</keyword>
<keyword evidence="5" id="KW-0997">Cell inner membrane</keyword>
<gene>
    <name evidence="19" type="ORF">SAMN05720469_10477</name>
</gene>
<protein>
    <recommendedName>
        <fullName evidence="13 16">Ferrous iron transport protein B</fullName>
    </recommendedName>
</protein>
<feature type="transmembrane region" description="Helical" evidence="16">
    <location>
        <begin position="278"/>
        <end position="299"/>
    </location>
</feature>
<dbReference type="InterPro" id="IPR030389">
    <property type="entry name" value="G_FEOB_dom"/>
</dbReference>
<feature type="transmembrane region" description="Helical" evidence="16">
    <location>
        <begin position="452"/>
        <end position="472"/>
    </location>
</feature>
<evidence type="ECO:0000256" key="12">
    <source>
        <dbReference type="ARBA" id="ARBA00023136"/>
    </source>
</evidence>
<keyword evidence="2 16" id="KW-0813">Transport</keyword>
<dbReference type="Gene3D" id="1.10.287.1770">
    <property type="match status" value="1"/>
</dbReference>
<dbReference type="AlphaFoldDB" id="A0A1M6RQ65"/>
<evidence type="ECO:0000256" key="6">
    <source>
        <dbReference type="ARBA" id="ARBA00022692"/>
    </source>
</evidence>
<evidence type="ECO:0000256" key="15">
    <source>
        <dbReference type="PIRSR" id="PIRSR603373-2"/>
    </source>
</evidence>
<feature type="binding site" evidence="14">
    <location>
        <begin position="34"/>
        <end position="38"/>
    </location>
    <ligand>
        <name>GTP</name>
        <dbReference type="ChEBI" id="CHEBI:37565"/>
        <label>1</label>
    </ligand>
</feature>
<keyword evidence="11 14" id="KW-0342">GTP-binding</keyword>
<dbReference type="FunFam" id="3.40.50.300:FF:000426">
    <property type="entry name" value="Ferrous iron transport protein B"/>
    <property type="match status" value="1"/>
</dbReference>
<feature type="region of interest" description="Disordered" evidence="17">
    <location>
        <begin position="548"/>
        <end position="571"/>
    </location>
</feature>
<evidence type="ECO:0000256" key="8">
    <source>
        <dbReference type="ARBA" id="ARBA00022989"/>
    </source>
</evidence>
<evidence type="ECO:0000313" key="19">
    <source>
        <dbReference type="EMBL" id="SHK34616.1"/>
    </source>
</evidence>
<evidence type="ECO:0000256" key="3">
    <source>
        <dbReference type="ARBA" id="ARBA00022475"/>
    </source>
</evidence>
<feature type="transmembrane region" description="Helical" evidence="16">
    <location>
        <begin position="511"/>
        <end position="529"/>
    </location>
</feature>
<dbReference type="InterPro" id="IPR050860">
    <property type="entry name" value="FeoB_GTPase"/>
</dbReference>
<reference evidence="20" key="1">
    <citation type="submission" date="2016-11" db="EMBL/GenBank/DDBJ databases">
        <authorList>
            <person name="Varghese N."/>
            <person name="Submissions S."/>
        </authorList>
    </citation>
    <scope>NUCLEOTIDE SEQUENCE [LARGE SCALE GENOMIC DNA]</scope>
    <source>
        <strain evidence="20">UWOS</strain>
    </source>
</reference>
<dbReference type="InterPro" id="IPR011640">
    <property type="entry name" value="Fe2_transport_prot_B_C"/>
</dbReference>
<feature type="compositionally biased region" description="Acidic residues" evidence="17">
    <location>
        <begin position="548"/>
        <end position="564"/>
    </location>
</feature>
<evidence type="ECO:0000256" key="7">
    <source>
        <dbReference type="ARBA" id="ARBA00022741"/>
    </source>
</evidence>